<evidence type="ECO:0000313" key="1">
    <source>
        <dbReference type="EMBL" id="KAK9238234.1"/>
    </source>
</evidence>
<sequence>MHVPCTSRESYERVLVARRLRILAFCSMFIGLPIYSQNISTEAQSPDHIYMPLLDNTVVLHEANVVVVLWIGLLIYGQTVHTTSAMPAQSGGSEPSRTDVP</sequence>
<protein>
    <submittedName>
        <fullName evidence="1">Uncharacterized protein</fullName>
    </submittedName>
</protein>
<dbReference type="Proteomes" id="UP001433508">
    <property type="component" value="Unassembled WGS sequence"/>
</dbReference>
<gene>
    <name evidence="1" type="ORF">V1525DRAFT_401923</name>
</gene>
<organism evidence="1 2">
    <name type="scientific">Lipomyces kononenkoae</name>
    <name type="common">Yeast</name>
    <dbReference type="NCBI Taxonomy" id="34357"/>
    <lineage>
        <taxon>Eukaryota</taxon>
        <taxon>Fungi</taxon>
        <taxon>Dikarya</taxon>
        <taxon>Ascomycota</taxon>
        <taxon>Saccharomycotina</taxon>
        <taxon>Lipomycetes</taxon>
        <taxon>Lipomycetales</taxon>
        <taxon>Lipomycetaceae</taxon>
        <taxon>Lipomyces</taxon>
    </lineage>
</organism>
<name>A0ACC3T2U1_LIPKO</name>
<evidence type="ECO:0000313" key="2">
    <source>
        <dbReference type="Proteomes" id="UP001433508"/>
    </source>
</evidence>
<comment type="caution">
    <text evidence="1">The sequence shown here is derived from an EMBL/GenBank/DDBJ whole genome shotgun (WGS) entry which is preliminary data.</text>
</comment>
<accession>A0ACC3T2U1</accession>
<dbReference type="EMBL" id="MU971359">
    <property type="protein sequence ID" value="KAK9238234.1"/>
    <property type="molecule type" value="Genomic_DNA"/>
</dbReference>
<reference evidence="2" key="1">
    <citation type="journal article" date="2024" name="Front. Bioeng. Biotechnol.">
        <title>Genome-scale model development and genomic sequencing of the oleaginous clade Lipomyces.</title>
        <authorList>
            <person name="Czajka J.J."/>
            <person name="Han Y."/>
            <person name="Kim J."/>
            <person name="Mondo S.J."/>
            <person name="Hofstad B.A."/>
            <person name="Robles A."/>
            <person name="Haridas S."/>
            <person name="Riley R."/>
            <person name="LaButti K."/>
            <person name="Pangilinan J."/>
            <person name="Andreopoulos W."/>
            <person name="Lipzen A."/>
            <person name="Yan J."/>
            <person name="Wang M."/>
            <person name="Ng V."/>
            <person name="Grigoriev I.V."/>
            <person name="Spatafora J.W."/>
            <person name="Magnuson J.K."/>
            <person name="Baker S.E."/>
            <person name="Pomraning K.R."/>
        </authorList>
    </citation>
    <scope>NUCLEOTIDE SEQUENCE [LARGE SCALE GENOMIC DNA]</scope>
    <source>
        <strain evidence="2">CBS 7786</strain>
    </source>
</reference>
<proteinExistence type="predicted"/>
<keyword evidence="2" id="KW-1185">Reference proteome</keyword>